<organism evidence="1 2">
    <name type="scientific">Cytobacillus oceanisediminis</name>
    <dbReference type="NCBI Taxonomy" id="665099"/>
    <lineage>
        <taxon>Bacteria</taxon>
        <taxon>Bacillati</taxon>
        <taxon>Bacillota</taxon>
        <taxon>Bacilli</taxon>
        <taxon>Bacillales</taxon>
        <taxon>Bacillaceae</taxon>
        <taxon>Cytobacillus</taxon>
    </lineage>
</organism>
<dbReference type="Proteomes" id="UP000247150">
    <property type="component" value="Unassembled WGS sequence"/>
</dbReference>
<name>A0A2V3AFJ8_9BACI</name>
<comment type="caution">
    <text evidence="1">The sequence shown here is derived from an EMBL/GenBank/DDBJ whole genome shotgun (WGS) entry which is preliminary data.</text>
</comment>
<evidence type="ECO:0000313" key="1">
    <source>
        <dbReference type="EMBL" id="PWW32575.1"/>
    </source>
</evidence>
<evidence type="ECO:0000313" key="2">
    <source>
        <dbReference type="Proteomes" id="UP000247150"/>
    </source>
</evidence>
<gene>
    <name evidence="1" type="ORF">DFO73_101840</name>
</gene>
<dbReference type="EMBL" id="QGTW01000001">
    <property type="protein sequence ID" value="PWW32575.1"/>
    <property type="molecule type" value="Genomic_DNA"/>
</dbReference>
<sequence>MNKIKQHFSLIDMHFYEEEIKKVKIEETRDKIRN</sequence>
<proteinExistence type="predicted"/>
<dbReference type="AlphaFoldDB" id="A0A2V3AFJ8"/>
<protein>
    <submittedName>
        <fullName evidence="1">Uncharacterized protein</fullName>
    </submittedName>
</protein>
<accession>A0A2V3AFJ8</accession>
<reference evidence="1 2" key="1">
    <citation type="submission" date="2018-05" db="EMBL/GenBank/DDBJ databases">
        <title>Freshwater and sediment microbial communities from various areas in North America, analyzing microbe dynamics in response to fracking.</title>
        <authorList>
            <person name="Lamendella R."/>
        </authorList>
    </citation>
    <scope>NUCLEOTIDE SEQUENCE [LARGE SCALE GENOMIC DNA]</scope>
    <source>
        <strain evidence="1 2">15_TX</strain>
    </source>
</reference>